<dbReference type="Proteomes" id="UP000283501">
    <property type="component" value="Unassembled WGS sequence"/>
</dbReference>
<reference evidence="2 5" key="1">
    <citation type="submission" date="2014-09" db="EMBL/GenBank/DDBJ databases">
        <title>Butyrate-producing bacteria isolated from human gut.</title>
        <authorList>
            <person name="Zhang Q."/>
            <person name="Zhao L."/>
        </authorList>
    </citation>
    <scope>NUCLEOTIDE SEQUENCE [LARGE SCALE GENOMIC DNA]</scope>
    <source>
        <strain evidence="2 5">R22</strain>
    </source>
</reference>
<sequence>MVIRVIGKKTGGVNMIKKVISVVIAICLMFISTIGSSIQPIYAASSARINPDDMLTVLNDITVAGQSWENIGFDSEDIANIMQMQRKDDSYYASLNTDIARLSVETVETKALENAIAGQGYIQSYAQNGNPPATTQEQNERMQYVTQVALERYGNTYNTADFNKYVLYLYMSHYIDNPNYTKESPGFDNIYAYVITSDDITAYENFIAQSKFSMFSTNLVNFMDEFKSAVNNSSDILTAVDEGKVISINTANAIYGLSTFDPEKTASRAKLIVTSFKDHYESTASVNELLNAMYVDLEPEDVSQQYIDACVTGFLGVLAGTTLFGFGMSISLCYYNVYANLYDKAKLTALHYSLSGRVAIRLDELIGG</sequence>
<protein>
    <submittedName>
        <fullName evidence="2">Uncharacterized protein</fullName>
    </submittedName>
</protein>
<evidence type="ECO:0000313" key="4">
    <source>
        <dbReference type="EMBL" id="RHF08048.1"/>
    </source>
</evidence>
<dbReference type="EMBL" id="QSKY01000002">
    <property type="protein sequence ID" value="RHF08048.1"/>
    <property type="molecule type" value="Genomic_DNA"/>
</dbReference>
<evidence type="ECO:0000313" key="2">
    <source>
        <dbReference type="EMBL" id="PWE84478.1"/>
    </source>
</evidence>
<dbReference type="EMBL" id="QSUG01000009">
    <property type="protein sequence ID" value="RGN22478.1"/>
    <property type="molecule type" value="Genomic_DNA"/>
</dbReference>
<feature type="transmembrane region" description="Helical" evidence="1">
    <location>
        <begin position="313"/>
        <end position="337"/>
    </location>
</feature>
<name>A0A2U2EJ23_9FIRM</name>
<evidence type="ECO:0000256" key="1">
    <source>
        <dbReference type="SAM" id="Phobius"/>
    </source>
</evidence>
<keyword evidence="1" id="KW-0472">Membrane</keyword>
<dbReference type="Proteomes" id="UP000260970">
    <property type="component" value="Unassembled WGS sequence"/>
</dbReference>
<dbReference type="AlphaFoldDB" id="A0A2U2EJ23"/>
<reference evidence="6 7" key="2">
    <citation type="submission" date="2018-08" db="EMBL/GenBank/DDBJ databases">
        <title>A genome reference for cultivated species of the human gut microbiota.</title>
        <authorList>
            <person name="Zou Y."/>
            <person name="Xue W."/>
            <person name="Luo G."/>
        </authorList>
    </citation>
    <scope>NUCLEOTIDE SEQUENCE [LARGE SCALE GENOMIC DNA]</scope>
    <source>
        <strain evidence="4 7">AM26-2LB</strain>
        <strain evidence="3 6">OM05-6AA</strain>
    </source>
</reference>
<evidence type="ECO:0000313" key="7">
    <source>
        <dbReference type="Proteomes" id="UP000283501"/>
    </source>
</evidence>
<organism evidence="2 5">
    <name type="scientific">Agathobacter rectalis</name>
    <dbReference type="NCBI Taxonomy" id="39491"/>
    <lineage>
        <taxon>Bacteria</taxon>
        <taxon>Bacillati</taxon>
        <taxon>Bacillota</taxon>
        <taxon>Clostridia</taxon>
        <taxon>Lachnospirales</taxon>
        <taxon>Lachnospiraceae</taxon>
        <taxon>Agathobacter</taxon>
    </lineage>
</organism>
<evidence type="ECO:0000313" key="5">
    <source>
        <dbReference type="Proteomes" id="UP000245905"/>
    </source>
</evidence>
<keyword evidence="1" id="KW-0812">Transmembrane</keyword>
<comment type="caution">
    <text evidence="2">The sequence shown here is derived from an EMBL/GenBank/DDBJ whole genome shotgun (WGS) entry which is preliminary data.</text>
</comment>
<evidence type="ECO:0000313" key="3">
    <source>
        <dbReference type="EMBL" id="RGN22478.1"/>
    </source>
</evidence>
<keyword evidence="1" id="KW-1133">Transmembrane helix</keyword>
<dbReference type="EMBL" id="JRFS01000004">
    <property type="protein sequence ID" value="PWE84478.1"/>
    <property type="molecule type" value="Genomic_DNA"/>
</dbReference>
<accession>A0A2U2EJ23</accession>
<gene>
    <name evidence="4" type="ORF">DW703_02505</name>
    <name evidence="3" type="ORF">DXB72_10315</name>
    <name evidence="2" type="ORF">LD38_03710</name>
</gene>
<proteinExistence type="predicted"/>
<evidence type="ECO:0000313" key="6">
    <source>
        <dbReference type="Proteomes" id="UP000260970"/>
    </source>
</evidence>
<dbReference type="Proteomes" id="UP000245905">
    <property type="component" value="Unassembled WGS sequence"/>
</dbReference>